<dbReference type="Ensembl" id="ENSOANT00000073716.1">
    <property type="protein sequence ID" value="ENSOANP00000037612.1"/>
    <property type="gene ID" value="ENSOANG00000042009.1"/>
</dbReference>
<evidence type="ECO:0000313" key="10">
    <source>
        <dbReference type="Ensembl" id="ENSOANP00000037612.1"/>
    </source>
</evidence>
<feature type="region of interest" description="Disordered" evidence="8">
    <location>
        <begin position="84"/>
        <end position="132"/>
    </location>
</feature>
<dbReference type="FunFam" id="3.30.160.60:FF:000018">
    <property type="entry name" value="Krueppel-like factor 15"/>
    <property type="match status" value="1"/>
</dbReference>
<evidence type="ECO:0000256" key="8">
    <source>
        <dbReference type="SAM" id="MobiDB-lite"/>
    </source>
</evidence>
<dbReference type="Proteomes" id="UP000002279">
    <property type="component" value="Chromosome X2"/>
</dbReference>
<dbReference type="GeneTree" id="ENSGT00940000164815"/>
<dbReference type="SMART" id="SM00355">
    <property type="entry name" value="ZnF_C2H2"/>
    <property type="match status" value="3"/>
</dbReference>
<feature type="domain" description="C2H2-type" evidence="9">
    <location>
        <begin position="197"/>
        <end position="224"/>
    </location>
</feature>
<evidence type="ECO:0000259" key="9">
    <source>
        <dbReference type="PROSITE" id="PS50157"/>
    </source>
</evidence>
<dbReference type="AlphaFoldDB" id="A0A6I8N920"/>
<dbReference type="Pfam" id="PF13894">
    <property type="entry name" value="zf-C2H2_4"/>
    <property type="match status" value="1"/>
</dbReference>
<dbReference type="Bgee" id="ENSOANG00000042009">
    <property type="expression patterns" value="Expressed in fibroblast and 5 other cell types or tissues"/>
</dbReference>
<accession>A0A6I8N920</accession>
<dbReference type="Pfam" id="PF00096">
    <property type="entry name" value="zf-C2H2"/>
    <property type="match status" value="2"/>
</dbReference>
<dbReference type="FunCoup" id="A0A6I8N920">
    <property type="interactions" value="489"/>
</dbReference>
<dbReference type="PROSITE" id="PS50157">
    <property type="entry name" value="ZINC_FINGER_C2H2_2"/>
    <property type="match status" value="3"/>
</dbReference>
<feature type="domain" description="C2H2-type" evidence="9">
    <location>
        <begin position="137"/>
        <end position="166"/>
    </location>
</feature>
<dbReference type="KEGG" id="oaa:100081138"/>
<evidence type="ECO:0000256" key="5">
    <source>
        <dbReference type="ARBA" id="ARBA00022833"/>
    </source>
</evidence>
<dbReference type="GeneID" id="100081138"/>
<feature type="domain" description="C2H2-type" evidence="9">
    <location>
        <begin position="167"/>
        <end position="196"/>
    </location>
</feature>
<dbReference type="GO" id="GO:0006357">
    <property type="term" value="P:regulation of transcription by RNA polymerase II"/>
    <property type="evidence" value="ECO:0000318"/>
    <property type="project" value="GO_Central"/>
</dbReference>
<keyword evidence="2" id="KW-0479">Metal-binding</keyword>
<dbReference type="OMA" id="FQGCIKV"/>
<evidence type="ECO:0000256" key="7">
    <source>
        <dbReference type="PROSITE-ProRule" id="PRU00042"/>
    </source>
</evidence>
<gene>
    <name evidence="10" type="primary">KLF16</name>
</gene>
<dbReference type="InterPro" id="IPR036236">
    <property type="entry name" value="Znf_C2H2_sf"/>
</dbReference>
<evidence type="ECO:0000256" key="2">
    <source>
        <dbReference type="ARBA" id="ARBA00022723"/>
    </source>
</evidence>
<organism evidence="10 11">
    <name type="scientific">Ornithorhynchus anatinus</name>
    <name type="common">Duckbill platypus</name>
    <dbReference type="NCBI Taxonomy" id="9258"/>
    <lineage>
        <taxon>Eukaryota</taxon>
        <taxon>Metazoa</taxon>
        <taxon>Chordata</taxon>
        <taxon>Craniata</taxon>
        <taxon>Vertebrata</taxon>
        <taxon>Euteleostomi</taxon>
        <taxon>Mammalia</taxon>
        <taxon>Monotremata</taxon>
        <taxon>Ornithorhynchidae</taxon>
        <taxon>Ornithorhynchus</taxon>
    </lineage>
</organism>
<proteinExistence type="predicted"/>
<dbReference type="RefSeq" id="XP_028908635.1">
    <property type="nucleotide sequence ID" value="XM_029052802.2"/>
</dbReference>
<evidence type="ECO:0000256" key="3">
    <source>
        <dbReference type="ARBA" id="ARBA00022737"/>
    </source>
</evidence>
<dbReference type="GO" id="GO:0000981">
    <property type="term" value="F:DNA-binding transcription factor activity, RNA polymerase II-specific"/>
    <property type="evidence" value="ECO:0000318"/>
    <property type="project" value="GO_Central"/>
</dbReference>
<dbReference type="GO" id="GO:0008270">
    <property type="term" value="F:zinc ion binding"/>
    <property type="evidence" value="ECO:0007669"/>
    <property type="project" value="UniProtKB-KW"/>
</dbReference>
<keyword evidence="3" id="KW-0677">Repeat</keyword>
<reference evidence="10" key="3">
    <citation type="submission" date="2025-09" db="UniProtKB">
        <authorList>
            <consortium name="Ensembl"/>
        </authorList>
    </citation>
    <scope>IDENTIFICATION</scope>
    <source>
        <strain evidence="10">Glennie</strain>
    </source>
</reference>
<dbReference type="GO" id="GO:0005634">
    <property type="term" value="C:nucleus"/>
    <property type="evidence" value="ECO:0007669"/>
    <property type="project" value="UniProtKB-SubCell"/>
</dbReference>
<comment type="subcellular location">
    <subcellularLocation>
        <location evidence="1">Nucleus</location>
    </subcellularLocation>
</comment>
<evidence type="ECO:0000256" key="4">
    <source>
        <dbReference type="ARBA" id="ARBA00022771"/>
    </source>
</evidence>
<evidence type="ECO:0000256" key="6">
    <source>
        <dbReference type="ARBA" id="ARBA00023242"/>
    </source>
</evidence>
<keyword evidence="4 7" id="KW-0863">Zinc-finger</keyword>
<dbReference type="InParanoid" id="A0A6I8N920"/>
<reference evidence="10 11" key="1">
    <citation type="journal article" date="2008" name="Nature">
        <title>Genome analysis of the platypus reveals unique signatures of evolution.</title>
        <authorList>
            <person name="Warren W.C."/>
            <person name="Hillier L.W."/>
            <person name="Marshall Graves J.A."/>
            <person name="Birney E."/>
            <person name="Ponting C.P."/>
            <person name="Grutzner F."/>
            <person name="Belov K."/>
            <person name="Miller W."/>
            <person name="Clarke L."/>
            <person name="Chinwalla A.T."/>
            <person name="Yang S.P."/>
            <person name="Heger A."/>
            <person name="Locke D.P."/>
            <person name="Miethke P."/>
            <person name="Waters P.D."/>
            <person name="Veyrunes F."/>
            <person name="Fulton L."/>
            <person name="Fulton B."/>
            <person name="Graves T."/>
            <person name="Wallis J."/>
            <person name="Puente X.S."/>
            <person name="Lopez-Otin C."/>
            <person name="Ordonez G.R."/>
            <person name="Eichler E.E."/>
            <person name="Chen L."/>
            <person name="Cheng Z."/>
            <person name="Deakin J.E."/>
            <person name="Alsop A."/>
            <person name="Thompson K."/>
            <person name="Kirby P."/>
            <person name="Papenfuss A.T."/>
            <person name="Wakefield M.J."/>
            <person name="Olender T."/>
            <person name="Lancet D."/>
            <person name="Huttley G.A."/>
            <person name="Smit A.F."/>
            <person name="Pask A."/>
            <person name="Temple-Smith P."/>
            <person name="Batzer M.A."/>
            <person name="Walker J.A."/>
            <person name="Konkel M.K."/>
            <person name="Harris R.S."/>
            <person name="Whittington C.M."/>
            <person name="Wong E.S."/>
            <person name="Gemmell N.J."/>
            <person name="Buschiazzo E."/>
            <person name="Vargas Jentzsch I.M."/>
            <person name="Merkel A."/>
            <person name="Schmitz J."/>
            <person name="Zemann A."/>
            <person name="Churakov G."/>
            <person name="Kriegs J.O."/>
            <person name="Brosius J."/>
            <person name="Murchison E.P."/>
            <person name="Sachidanandam R."/>
            <person name="Smith C."/>
            <person name="Hannon G.J."/>
            <person name="Tsend-Ayush E."/>
            <person name="McMillan D."/>
            <person name="Attenborough R."/>
            <person name="Rens W."/>
            <person name="Ferguson-Smith M."/>
            <person name="Lefevre C.M."/>
            <person name="Sharp J.A."/>
            <person name="Nicholas K.R."/>
            <person name="Ray D.A."/>
            <person name="Kube M."/>
            <person name="Reinhardt R."/>
            <person name="Pringle T.H."/>
            <person name="Taylor J."/>
            <person name="Jones R.C."/>
            <person name="Nixon B."/>
            <person name="Dacheux J.L."/>
            <person name="Niwa H."/>
            <person name="Sekita Y."/>
            <person name="Huang X."/>
            <person name="Stark A."/>
            <person name="Kheradpour P."/>
            <person name="Kellis M."/>
            <person name="Flicek P."/>
            <person name="Chen Y."/>
            <person name="Webber C."/>
            <person name="Hardison R."/>
            <person name="Nelson J."/>
            <person name="Hallsworth-Pepin K."/>
            <person name="Delehaunty K."/>
            <person name="Markovic C."/>
            <person name="Minx P."/>
            <person name="Feng Y."/>
            <person name="Kremitzki C."/>
            <person name="Mitreva M."/>
            <person name="Glasscock J."/>
            <person name="Wylie T."/>
            <person name="Wohldmann P."/>
            <person name="Thiru P."/>
            <person name="Nhan M.N."/>
            <person name="Pohl C.S."/>
            <person name="Smith S.M."/>
            <person name="Hou S."/>
            <person name="Nefedov M."/>
            <person name="de Jong P.J."/>
            <person name="Renfree M.B."/>
            <person name="Mardis E.R."/>
            <person name="Wilson R.K."/>
        </authorList>
    </citation>
    <scope>NUCLEOTIDE SEQUENCE [LARGE SCALE GENOMIC DNA]</scope>
    <source>
        <strain evidence="10 11">Glennie</strain>
    </source>
</reference>
<feature type="compositionally biased region" description="Low complexity" evidence="8">
    <location>
        <begin position="88"/>
        <end position="104"/>
    </location>
</feature>
<reference evidence="10" key="2">
    <citation type="submission" date="2025-08" db="UniProtKB">
        <authorList>
            <consortium name="Ensembl"/>
        </authorList>
    </citation>
    <scope>IDENTIFICATION</scope>
    <source>
        <strain evidence="10">Glennie</strain>
    </source>
</reference>
<feature type="region of interest" description="Disordered" evidence="8">
    <location>
        <begin position="47"/>
        <end position="72"/>
    </location>
</feature>
<dbReference type="OrthoDB" id="6365676at2759"/>
<dbReference type="InterPro" id="IPR013087">
    <property type="entry name" value="Znf_C2H2_type"/>
</dbReference>
<feature type="region of interest" description="Disordered" evidence="8">
    <location>
        <begin position="221"/>
        <end position="259"/>
    </location>
</feature>
<keyword evidence="6" id="KW-0539">Nucleus</keyword>
<dbReference type="GO" id="GO:0000978">
    <property type="term" value="F:RNA polymerase II cis-regulatory region sequence-specific DNA binding"/>
    <property type="evidence" value="ECO:0000318"/>
    <property type="project" value="GO_Central"/>
</dbReference>
<dbReference type="SUPFAM" id="SSF57667">
    <property type="entry name" value="beta-beta-alpha zinc fingers"/>
    <property type="match status" value="2"/>
</dbReference>
<name>A0A6I8N920_ORNAN</name>
<protein>
    <submittedName>
        <fullName evidence="10">KLF transcription factor 16</fullName>
    </submittedName>
</protein>
<dbReference type="Gene3D" id="3.30.160.60">
    <property type="entry name" value="Classic Zinc Finger"/>
    <property type="match status" value="3"/>
</dbReference>
<dbReference type="CTD" id="83855"/>
<dbReference type="FunFam" id="3.30.160.60:FF:000926">
    <property type="entry name" value="Kruppel like factor 13"/>
    <property type="match status" value="1"/>
</dbReference>
<evidence type="ECO:0000256" key="1">
    <source>
        <dbReference type="ARBA" id="ARBA00004123"/>
    </source>
</evidence>
<keyword evidence="11" id="KW-1185">Reference proteome</keyword>
<dbReference type="PANTHER" id="PTHR23235:SF111">
    <property type="entry name" value="KRUEPPEL-LIKE FACTOR 16"/>
    <property type="match status" value="1"/>
</dbReference>
<feature type="compositionally biased region" description="Low complexity" evidence="8">
    <location>
        <begin position="242"/>
        <end position="259"/>
    </location>
</feature>
<sequence>MSAVACVDYFAAECLMSISTGAVVHRPAAALPPPPGDCSRGVRETLQKAGTSSGGGLTTLPGAASPTPSNPLVAANILTDLGGLRPASTRSDSGHSSSSSSSCSYPGETGDLESGTASPLPPAAARCHSPSPPGKRHPCLFPDCLKVYGKSSHLKAHMRTHTGERPFPCTWLGCSKKFARSDELARHFRTHTGEKRFCCPLCDKRFMRSDHLTKHARRHPAFHPAMIKRQGHQSTSADDMLASTPCSASPTTSPAKFLL</sequence>
<dbReference type="PANTHER" id="PTHR23235">
    <property type="entry name" value="KRUEPPEL-LIKE TRANSCRIPTION FACTOR"/>
    <property type="match status" value="1"/>
</dbReference>
<dbReference type="PROSITE" id="PS00028">
    <property type="entry name" value="ZINC_FINGER_C2H2_1"/>
    <property type="match status" value="3"/>
</dbReference>
<keyword evidence="5" id="KW-0862">Zinc</keyword>
<evidence type="ECO:0000313" key="11">
    <source>
        <dbReference type="Proteomes" id="UP000002279"/>
    </source>
</evidence>